<feature type="domain" description="Methyltransferase type 11" evidence="1">
    <location>
        <begin position="39"/>
        <end position="133"/>
    </location>
</feature>
<protein>
    <recommendedName>
        <fullName evidence="1">Methyltransferase type 11 domain-containing protein</fullName>
    </recommendedName>
</protein>
<sequence>MANLFSKQASTYALGRAIYPKSLFSYLASLTPEHFLAWDVGTGNGQAAVQLADHYEKVIATDASEKQIQHALQHPSVTYAVTNPSMSEEHVRSLVGGEGSVDLVVCAQALHWFDLDTFYGHVRRVLRNPGGVIAAWAYQYPSVTPAVDSVLSKFKDAISMEWAPPIQYIIEGYETIPFPFAPVLSSGLTTTGPFQFECAKDATLGEYLSHLRSWSAVQKAIDSGRDVWSEHQQQLFADAWGDSPHRTVKWTLYTRIGTV</sequence>
<reference evidence="2" key="1">
    <citation type="submission" date="2020-06" db="EMBL/GenBank/DDBJ databases">
        <title>WGS assembly of Ceratodon purpureus strain R40.</title>
        <authorList>
            <person name="Carey S.B."/>
            <person name="Jenkins J."/>
            <person name="Shu S."/>
            <person name="Lovell J.T."/>
            <person name="Sreedasyam A."/>
            <person name="Maumus F."/>
            <person name="Tiley G.P."/>
            <person name="Fernandez-Pozo N."/>
            <person name="Barry K."/>
            <person name="Chen C."/>
            <person name="Wang M."/>
            <person name="Lipzen A."/>
            <person name="Daum C."/>
            <person name="Saski C.A."/>
            <person name="Payton A.C."/>
            <person name="Mcbreen J.C."/>
            <person name="Conrad R.E."/>
            <person name="Kollar L.M."/>
            <person name="Olsson S."/>
            <person name="Huttunen S."/>
            <person name="Landis J.B."/>
            <person name="Wickett N.J."/>
            <person name="Johnson M.G."/>
            <person name="Rensing S.A."/>
            <person name="Grimwood J."/>
            <person name="Schmutz J."/>
            <person name="Mcdaniel S.F."/>
        </authorList>
    </citation>
    <scope>NUCLEOTIDE SEQUENCE</scope>
    <source>
        <strain evidence="2">R40</strain>
    </source>
</reference>
<dbReference type="Gene3D" id="3.40.50.150">
    <property type="entry name" value="Vaccinia Virus protein VP39"/>
    <property type="match status" value="1"/>
</dbReference>
<keyword evidence="3" id="KW-1185">Reference proteome</keyword>
<proteinExistence type="predicted"/>
<dbReference type="Pfam" id="PF08241">
    <property type="entry name" value="Methyltransf_11"/>
    <property type="match status" value="1"/>
</dbReference>
<dbReference type="GO" id="GO:0008757">
    <property type="term" value="F:S-adenosylmethionine-dependent methyltransferase activity"/>
    <property type="evidence" value="ECO:0007669"/>
    <property type="project" value="InterPro"/>
</dbReference>
<dbReference type="CDD" id="cd02440">
    <property type="entry name" value="AdoMet_MTases"/>
    <property type="match status" value="1"/>
</dbReference>
<dbReference type="InterPro" id="IPR013216">
    <property type="entry name" value="Methyltransf_11"/>
</dbReference>
<name>A0A8T0H0I2_CERPU</name>
<evidence type="ECO:0000313" key="3">
    <source>
        <dbReference type="Proteomes" id="UP000822688"/>
    </source>
</evidence>
<dbReference type="PANTHER" id="PTHR45180">
    <property type="entry name" value="OS01G0307686 PROTEIN"/>
    <property type="match status" value="1"/>
</dbReference>
<evidence type="ECO:0000259" key="1">
    <source>
        <dbReference type="Pfam" id="PF08241"/>
    </source>
</evidence>
<dbReference type="PANTHER" id="PTHR45180:SF1">
    <property type="entry name" value="OS01G0307686 PROTEIN"/>
    <property type="match status" value="1"/>
</dbReference>
<dbReference type="Proteomes" id="UP000822688">
    <property type="component" value="Chromosome 8"/>
</dbReference>
<comment type="caution">
    <text evidence="2">The sequence shown here is derived from an EMBL/GenBank/DDBJ whole genome shotgun (WGS) entry which is preliminary data.</text>
</comment>
<evidence type="ECO:0000313" key="2">
    <source>
        <dbReference type="EMBL" id="KAG0563854.1"/>
    </source>
</evidence>
<accession>A0A8T0H0I2</accession>
<organism evidence="2 3">
    <name type="scientific">Ceratodon purpureus</name>
    <name type="common">Fire moss</name>
    <name type="synonym">Dicranum purpureum</name>
    <dbReference type="NCBI Taxonomy" id="3225"/>
    <lineage>
        <taxon>Eukaryota</taxon>
        <taxon>Viridiplantae</taxon>
        <taxon>Streptophyta</taxon>
        <taxon>Embryophyta</taxon>
        <taxon>Bryophyta</taxon>
        <taxon>Bryophytina</taxon>
        <taxon>Bryopsida</taxon>
        <taxon>Dicranidae</taxon>
        <taxon>Pseudoditrichales</taxon>
        <taxon>Ditrichaceae</taxon>
        <taxon>Ceratodon</taxon>
    </lineage>
</organism>
<dbReference type="InterPro" id="IPR029063">
    <property type="entry name" value="SAM-dependent_MTases_sf"/>
</dbReference>
<dbReference type="SUPFAM" id="SSF53335">
    <property type="entry name" value="S-adenosyl-L-methionine-dependent methyltransferases"/>
    <property type="match status" value="1"/>
</dbReference>
<dbReference type="AlphaFoldDB" id="A0A8T0H0I2"/>
<gene>
    <name evidence="2" type="ORF">KC19_8G064800</name>
</gene>
<dbReference type="EMBL" id="CM026429">
    <property type="protein sequence ID" value="KAG0563854.1"/>
    <property type="molecule type" value="Genomic_DNA"/>
</dbReference>